<evidence type="ECO:0000313" key="2">
    <source>
        <dbReference type="Proteomes" id="UP000434639"/>
    </source>
</evidence>
<dbReference type="SUPFAM" id="SSF56784">
    <property type="entry name" value="HAD-like"/>
    <property type="match status" value="1"/>
</dbReference>
<dbReference type="SFLD" id="SFLDS00003">
    <property type="entry name" value="Haloacid_Dehalogenase"/>
    <property type="match status" value="1"/>
</dbReference>
<dbReference type="InterPro" id="IPR036412">
    <property type="entry name" value="HAD-like_sf"/>
</dbReference>
<keyword evidence="1" id="KW-0378">Hydrolase</keyword>
<gene>
    <name evidence="1" type="ORF">GKZ89_14295</name>
</gene>
<dbReference type="Gene3D" id="3.40.50.1000">
    <property type="entry name" value="HAD superfamily/HAD-like"/>
    <property type="match status" value="1"/>
</dbReference>
<comment type="caution">
    <text evidence="1">The sequence shown here is derived from an EMBL/GenBank/DDBJ whole genome shotgun (WGS) entry which is preliminary data.</text>
</comment>
<name>A0A7X2V5U9_9BACI</name>
<evidence type="ECO:0000313" key="1">
    <source>
        <dbReference type="EMBL" id="MTH54571.1"/>
    </source>
</evidence>
<dbReference type="NCBIfam" id="TIGR01484">
    <property type="entry name" value="HAD-SF-IIB"/>
    <property type="match status" value="1"/>
</dbReference>
<dbReference type="PANTHER" id="PTHR10000">
    <property type="entry name" value="PHOSPHOSERINE PHOSPHATASE"/>
    <property type="match status" value="1"/>
</dbReference>
<reference evidence="1 2" key="1">
    <citation type="journal article" date="2017" name="Int. J. Syst. Evol. Microbiol.">
        <title>Bacillus mangrovi sp. nov., isolated from a sediment sample from a mangrove forest.</title>
        <authorList>
            <person name="Gupta V."/>
            <person name="Singh P.K."/>
            <person name="Korpole S."/>
            <person name="Tanuku N.R.S."/>
            <person name="Pinnaka A.K."/>
        </authorList>
    </citation>
    <scope>NUCLEOTIDE SEQUENCE [LARGE SCALE GENOMIC DNA]</scope>
    <source>
        <strain evidence="1 2">KCTC 33872</strain>
    </source>
</reference>
<keyword evidence="2" id="KW-1185">Reference proteome</keyword>
<proteinExistence type="predicted"/>
<protein>
    <submittedName>
        <fullName evidence="1">Cof-type HAD-IIB family hydrolase</fullName>
    </submittedName>
</protein>
<dbReference type="Pfam" id="PF08282">
    <property type="entry name" value="Hydrolase_3"/>
    <property type="match status" value="1"/>
</dbReference>
<dbReference type="NCBIfam" id="TIGR00099">
    <property type="entry name" value="Cof-subfamily"/>
    <property type="match status" value="1"/>
</dbReference>
<accession>A0A7X2V5U9</accession>
<dbReference type="InterPro" id="IPR000150">
    <property type="entry name" value="Cof"/>
</dbReference>
<dbReference type="GO" id="GO:0016791">
    <property type="term" value="F:phosphatase activity"/>
    <property type="evidence" value="ECO:0007669"/>
    <property type="project" value="TreeGrafter"/>
</dbReference>
<dbReference type="SFLD" id="SFLDG01140">
    <property type="entry name" value="C2.B:_Phosphomannomutase_and_P"/>
    <property type="match status" value="1"/>
</dbReference>
<dbReference type="GO" id="GO:0000287">
    <property type="term" value="F:magnesium ion binding"/>
    <property type="evidence" value="ECO:0007669"/>
    <property type="project" value="TreeGrafter"/>
</dbReference>
<dbReference type="EMBL" id="WMIB01000015">
    <property type="protein sequence ID" value="MTH54571.1"/>
    <property type="molecule type" value="Genomic_DNA"/>
</dbReference>
<dbReference type="RefSeq" id="WP_155113081.1">
    <property type="nucleotide sequence ID" value="NZ_WMIB01000015.1"/>
</dbReference>
<dbReference type="PROSITE" id="PS01229">
    <property type="entry name" value="COF_2"/>
    <property type="match status" value="1"/>
</dbReference>
<dbReference type="Proteomes" id="UP000434639">
    <property type="component" value="Unassembled WGS sequence"/>
</dbReference>
<dbReference type="AlphaFoldDB" id="A0A7X2V5U9"/>
<dbReference type="InterPro" id="IPR023214">
    <property type="entry name" value="HAD_sf"/>
</dbReference>
<dbReference type="Gene3D" id="3.30.1240.10">
    <property type="match status" value="1"/>
</dbReference>
<dbReference type="InterPro" id="IPR006379">
    <property type="entry name" value="HAD-SF_hydro_IIB"/>
</dbReference>
<organism evidence="1 2">
    <name type="scientific">Metabacillus mangrovi</name>
    <dbReference type="NCBI Taxonomy" id="1491830"/>
    <lineage>
        <taxon>Bacteria</taxon>
        <taxon>Bacillati</taxon>
        <taxon>Bacillota</taxon>
        <taxon>Bacilli</taxon>
        <taxon>Bacillales</taxon>
        <taxon>Bacillaceae</taxon>
        <taxon>Metabacillus</taxon>
    </lineage>
</organism>
<sequence length="261" mass="28856">MTHYQSLFLDIDGTIVTPEDTIEDSTVSAVSAVQEQGILAVLATGRPIHEISHIAEKLSIQSFIGYNGAYGIHEEQDVFKFPMSRESVKYFIVTAQEKNHEIILYTHEYNLYTSPESERTKMFKKKLHLTKNKKMEAGDLDSILGMTVITDSPEGSVHYQAEGIHLPQVNVDGLRHCFDVIREDVNKGAGLRQFLKHLGLPAETAIAFGDGMNDKEMLASAGEGFAMGNAHPDLFPYAKHRTADVSSSGIYKGLQSLGLVK</sequence>
<dbReference type="OrthoDB" id="9810101at2"/>
<dbReference type="GO" id="GO:0005829">
    <property type="term" value="C:cytosol"/>
    <property type="evidence" value="ECO:0007669"/>
    <property type="project" value="TreeGrafter"/>
</dbReference>
<dbReference type="PANTHER" id="PTHR10000:SF25">
    <property type="entry name" value="PHOSPHATASE YKRA-RELATED"/>
    <property type="match status" value="1"/>
</dbReference>